<dbReference type="GO" id="GO:0030077">
    <property type="term" value="C:plasma membrane light-harvesting complex"/>
    <property type="evidence" value="ECO:0007669"/>
    <property type="project" value="InterPro"/>
</dbReference>
<feature type="domain" description="PRC-barrel" evidence="1">
    <location>
        <begin position="146"/>
        <end position="214"/>
    </location>
</feature>
<reference evidence="3 5" key="1">
    <citation type="submission" date="2019-07" db="EMBL/GenBank/DDBJ databases">
        <title>Genomes of sea-ice associated Colwellia species.</title>
        <authorList>
            <person name="Bowman J.P."/>
        </authorList>
    </citation>
    <scope>NUCLEOTIDE SEQUENCE [LARGE SCALE GENOMIC DNA]</scope>
    <source>
        <strain evidence="2 4">ACAM 607</strain>
        <strain evidence="3 5">IC036</strain>
    </source>
</reference>
<keyword evidence="4" id="KW-1185">Reference proteome</keyword>
<dbReference type="Pfam" id="PF05239">
    <property type="entry name" value="PRC"/>
    <property type="match status" value="1"/>
</dbReference>
<protein>
    <submittedName>
        <fullName evidence="3">PRC-barrel domain containing protein</fullName>
    </submittedName>
</protein>
<evidence type="ECO:0000259" key="1">
    <source>
        <dbReference type="Pfam" id="PF05239"/>
    </source>
</evidence>
<dbReference type="Gene3D" id="3.90.50.10">
    <property type="entry name" value="Photosynthetic Reaction Center, subunit H, domain 2"/>
    <property type="match status" value="2"/>
</dbReference>
<dbReference type="GO" id="GO:0019684">
    <property type="term" value="P:photosynthesis, light reaction"/>
    <property type="evidence" value="ECO:0007669"/>
    <property type="project" value="InterPro"/>
</dbReference>
<sequence length="258" mass="30155">MLRSLNEIIRFQLQGIDEEIGRCKDFLFDDQLWVVRYMVADTNKWLPGGRKILISPISLNKPNWELQQFPINLTREGIKNSPSLNENQPISHLYESELFKYYGYGNHWMNKALWENYPNSKSLVDANVLKDESQVKAEDRHLRSTNEVKGYEIHATDQKIGHIADFILNDEDWTIPYIVVDTRNWLPGGDKVLIYHQSIKTVNWAEGSITVNVSAQKIKESPPFDLERLADLQYEVHLRKYSEISQDSKYADDLKDRL</sequence>
<name>A0A5C6Q5D7_9GAMM</name>
<accession>A0A5C6Q5D7</accession>
<dbReference type="EMBL" id="VOLR01000020">
    <property type="protein sequence ID" value="TWX57110.1"/>
    <property type="molecule type" value="Genomic_DNA"/>
</dbReference>
<evidence type="ECO:0000313" key="3">
    <source>
        <dbReference type="EMBL" id="TWX63827.1"/>
    </source>
</evidence>
<evidence type="ECO:0000313" key="5">
    <source>
        <dbReference type="Proteomes" id="UP000321917"/>
    </source>
</evidence>
<comment type="caution">
    <text evidence="3">The sequence shown here is derived from an EMBL/GenBank/DDBJ whole genome shotgun (WGS) entry which is preliminary data.</text>
</comment>
<evidence type="ECO:0000313" key="2">
    <source>
        <dbReference type="EMBL" id="TWX57110.1"/>
    </source>
</evidence>
<dbReference type="SUPFAM" id="SSF50346">
    <property type="entry name" value="PRC-barrel domain"/>
    <property type="match status" value="2"/>
</dbReference>
<dbReference type="InterPro" id="IPR027275">
    <property type="entry name" value="PRC-brl_dom"/>
</dbReference>
<dbReference type="Proteomes" id="UP000321917">
    <property type="component" value="Unassembled WGS sequence"/>
</dbReference>
<dbReference type="InterPro" id="IPR011033">
    <property type="entry name" value="PRC_barrel-like_sf"/>
</dbReference>
<dbReference type="OrthoDB" id="9793882at2"/>
<dbReference type="RefSeq" id="WP_146800134.1">
    <property type="nucleotide sequence ID" value="NZ_VOLP01000019.1"/>
</dbReference>
<gene>
    <name evidence="2" type="ORF">ESZ26_14235</name>
    <name evidence="3" type="ORF">ESZ27_15700</name>
</gene>
<dbReference type="EMBL" id="VOLQ01000038">
    <property type="protein sequence ID" value="TWX63827.1"/>
    <property type="molecule type" value="Genomic_DNA"/>
</dbReference>
<dbReference type="Proteomes" id="UP000321525">
    <property type="component" value="Unassembled WGS sequence"/>
</dbReference>
<dbReference type="InterPro" id="IPR014747">
    <property type="entry name" value="Bac_photo_RC_H_C"/>
</dbReference>
<proteinExistence type="predicted"/>
<evidence type="ECO:0000313" key="4">
    <source>
        <dbReference type="Proteomes" id="UP000321525"/>
    </source>
</evidence>
<dbReference type="AlphaFoldDB" id="A0A5C6Q5D7"/>
<organism evidence="3 5">
    <name type="scientific">Colwellia hornerae</name>
    <dbReference type="NCBI Taxonomy" id="89402"/>
    <lineage>
        <taxon>Bacteria</taxon>
        <taxon>Pseudomonadati</taxon>
        <taxon>Pseudomonadota</taxon>
        <taxon>Gammaproteobacteria</taxon>
        <taxon>Alteromonadales</taxon>
        <taxon>Colwelliaceae</taxon>
        <taxon>Colwellia</taxon>
    </lineage>
</organism>